<feature type="compositionally biased region" description="Polar residues" evidence="1">
    <location>
        <begin position="336"/>
        <end position="347"/>
    </location>
</feature>
<dbReference type="AlphaFoldDB" id="A0A9N8DHY0"/>
<reference evidence="2" key="1">
    <citation type="submission" date="2020-06" db="EMBL/GenBank/DDBJ databases">
        <authorList>
            <consortium name="Plant Systems Biology data submission"/>
        </authorList>
    </citation>
    <scope>NUCLEOTIDE SEQUENCE</scope>
    <source>
        <strain evidence="2">D6</strain>
    </source>
</reference>
<feature type="region of interest" description="Disordered" evidence="1">
    <location>
        <begin position="326"/>
        <end position="347"/>
    </location>
</feature>
<name>A0A9N8DHY0_9STRA</name>
<feature type="compositionally biased region" description="Polar residues" evidence="1">
    <location>
        <begin position="242"/>
        <end position="251"/>
    </location>
</feature>
<dbReference type="Proteomes" id="UP001153069">
    <property type="component" value="Unassembled WGS sequence"/>
</dbReference>
<proteinExistence type="predicted"/>
<evidence type="ECO:0000313" key="3">
    <source>
        <dbReference type="Proteomes" id="UP001153069"/>
    </source>
</evidence>
<dbReference type="OrthoDB" id="54551at2759"/>
<feature type="region of interest" description="Disordered" evidence="1">
    <location>
        <begin position="232"/>
        <end position="275"/>
    </location>
</feature>
<accession>A0A9N8DHY0</accession>
<keyword evidence="3" id="KW-1185">Reference proteome</keyword>
<evidence type="ECO:0000256" key="1">
    <source>
        <dbReference type="SAM" id="MobiDB-lite"/>
    </source>
</evidence>
<organism evidence="2 3">
    <name type="scientific">Seminavis robusta</name>
    <dbReference type="NCBI Taxonomy" id="568900"/>
    <lineage>
        <taxon>Eukaryota</taxon>
        <taxon>Sar</taxon>
        <taxon>Stramenopiles</taxon>
        <taxon>Ochrophyta</taxon>
        <taxon>Bacillariophyta</taxon>
        <taxon>Bacillariophyceae</taxon>
        <taxon>Bacillariophycidae</taxon>
        <taxon>Naviculales</taxon>
        <taxon>Naviculaceae</taxon>
        <taxon>Seminavis</taxon>
    </lineage>
</organism>
<protein>
    <submittedName>
        <fullName evidence="2">Uncharacterized protein</fullName>
    </submittedName>
</protein>
<evidence type="ECO:0000313" key="2">
    <source>
        <dbReference type="EMBL" id="CAB9501074.1"/>
    </source>
</evidence>
<dbReference type="EMBL" id="CAICTM010000098">
    <property type="protein sequence ID" value="CAB9501074.1"/>
    <property type="molecule type" value="Genomic_DNA"/>
</dbReference>
<sequence>MVNDTAGNARNITTHYGCLTLPNVQAHAVAYLRLQQREHQASVCLRKLIIASITPKLADRLSTHADDYTVDTAAVAVPPNAPIMIEDGTTMLYSLIKLVSVETRATVAIITKKLSSLDQVMESVKSNVEDFNVAVEDLISQLNARSIEIPPMLENLFEGYACCDDLKFVEYIARKQEAYEDSTINLEYGELMKMALEKYKILVDKKMWLKKTEQEIEILALKAEVVQLMKKGSSKPTPAASGGQQKKSTGASKGDDKFAWKQVPPADGDPHDKKVNGKEYIYCPHHDTTKWVLKVNNKGIEHRTGCSKLKDSTGGSAPNGQMAAALANVMEDAGTDTHQQVPNEENP</sequence>
<gene>
    <name evidence="2" type="ORF">SEMRO_99_G050820.1</name>
</gene>
<comment type="caution">
    <text evidence="2">The sequence shown here is derived from an EMBL/GenBank/DDBJ whole genome shotgun (WGS) entry which is preliminary data.</text>
</comment>